<name>A0A916RAC6_9HYPH</name>
<dbReference type="OrthoDB" id="9786134at2"/>
<dbReference type="Proteomes" id="UP000596977">
    <property type="component" value="Unassembled WGS sequence"/>
</dbReference>
<dbReference type="GO" id="GO:0030151">
    <property type="term" value="F:molybdenum ion binding"/>
    <property type="evidence" value="ECO:0007669"/>
    <property type="project" value="InterPro"/>
</dbReference>
<dbReference type="Gene3D" id="2.40.33.20">
    <property type="entry name" value="PK beta-barrel domain-like"/>
    <property type="match status" value="1"/>
</dbReference>
<evidence type="ECO:0000313" key="2">
    <source>
        <dbReference type="EMBL" id="GGA45464.1"/>
    </source>
</evidence>
<dbReference type="PROSITE" id="PS51340">
    <property type="entry name" value="MOSC"/>
    <property type="match status" value="1"/>
</dbReference>
<dbReference type="PANTHER" id="PTHR30212">
    <property type="entry name" value="PROTEIN YIIM"/>
    <property type="match status" value="1"/>
</dbReference>
<feature type="domain" description="MOSC" evidence="1">
    <location>
        <begin position="42"/>
        <end position="175"/>
    </location>
</feature>
<organism evidence="2 3">
    <name type="scientific">Pelagibacterium lentulum</name>
    <dbReference type="NCBI Taxonomy" id="2029865"/>
    <lineage>
        <taxon>Bacteria</taxon>
        <taxon>Pseudomonadati</taxon>
        <taxon>Pseudomonadota</taxon>
        <taxon>Alphaproteobacteria</taxon>
        <taxon>Hyphomicrobiales</taxon>
        <taxon>Devosiaceae</taxon>
        <taxon>Pelagibacterium</taxon>
    </lineage>
</organism>
<dbReference type="GO" id="GO:0030170">
    <property type="term" value="F:pyridoxal phosphate binding"/>
    <property type="evidence" value="ECO:0007669"/>
    <property type="project" value="InterPro"/>
</dbReference>
<dbReference type="InterPro" id="IPR052353">
    <property type="entry name" value="Benzoxazolinone_Detox_Enz"/>
</dbReference>
<accession>A0A916RAC6</accession>
<dbReference type="EMBL" id="BMKB01000002">
    <property type="protein sequence ID" value="GGA45464.1"/>
    <property type="molecule type" value="Genomic_DNA"/>
</dbReference>
<dbReference type="AlphaFoldDB" id="A0A916RAC6"/>
<keyword evidence="3" id="KW-1185">Reference proteome</keyword>
<dbReference type="SUPFAM" id="SSF50800">
    <property type="entry name" value="PK beta-barrel domain-like"/>
    <property type="match status" value="1"/>
</dbReference>
<protein>
    <submittedName>
        <fullName evidence="2">Molybdenum cofactor biosysynthesis protein</fullName>
    </submittedName>
</protein>
<dbReference type="PANTHER" id="PTHR30212:SF2">
    <property type="entry name" value="PROTEIN YIIM"/>
    <property type="match status" value="1"/>
</dbReference>
<gene>
    <name evidence="2" type="ORF">GCM10011499_13970</name>
</gene>
<dbReference type="InterPro" id="IPR011037">
    <property type="entry name" value="Pyrv_Knase-like_insert_dom_sf"/>
</dbReference>
<sequence>MLLENNDGYKREREMKLISVNIGRKQSYDPTRPEKKSGIFKRPVSGPVEIDRLGLEGDAIVNRKHHGGPDQAVYLYTMDDYAFWADDGIDVEAGLFGENLTIEGVESATLCAGDRLKFGNVTLEITAPRVPCNTFAAKMGDPAFVKRFRDAGRPGAYARVIAQGQAEAGQAIAYLPAENRRMSLGAQFALHFEKRPTREQVETVLSLPVAIREREHYAELLGTLELRS</sequence>
<evidence type="ECO:0000259" key="1">
    <source>
        <dbReference type="PROSITE" id="PS51340"/>
    </source>
</evidence>
<dbReference type="InterPro" id="IPR005302">
    <property type="entry name" value="MoCF_Sase_C"/>
</dbReference>
<comment type="caution">
    <text evidence="2">The sequence shown here is derived from an EMBL/GenBank/DDBJ whole genome shotgun (WGS) entry which is preliminary data.</text>
</comment>
<reference evidence="2 3" key="1">
    <citation type="journal article" date="2014" name="Int. J. Syst. Evol. Microbiol.">
        <title>Complete genome sequence of Corynebacterium casei LMG S-19264T (=DSM 44701T), isolated from a smear-ripened cheese.</title>
        <authorList>
            <consortium name="US DOE Joint Genome Institute (JGI-PGF)"/>
            <person name="Walter F."/>
            <person name="Albersmeier A."/>
            <person name="Kalinowski J."/>
            <person name="Ruckert C."/>
        </authorList>
    </citation>
    <scope>NUCLEOTIDE SEQUENCE [LARGE SCALE GENOMIC DNA]</scope>
    <source>
        <strain evidence="2 3">CGMCC 1.15896</strain>
    </source>
</reference>
<dbReference type="Pfam" id="PF03473">
    <property type="entry name" value="MOSC"/>
    <property type="match status" value="1"/>
</dbReference>
<evidence type="ECO:0000313" key="3">
    <source>
        <dbReference type="Proteomes" id="UP000596977"/>
    </source>
</evidence>
<proteinExistence type="predicted"/>
<dbReference type="GO" id="GO:0003824">
    <property type="term" value="F:catalytic activity"/>
    <property type="evidence" value="ECO:0007669"/>
    <property type="project" value="InterPro"/>
</dbReference>